<evidence type="ECO:0000256" key="2">
    <source>
        <dbReference type="ARBA" id="ARBA00009340"/>
    </source>
</evidence>
<dbReference type="GO" id="GO:0097361">
    <property type="term" value="C:cytosolic [4Fe-4S] assembly targeting complex"/>
    <property type="evidence" value="ECO:0007669"/>
    <property type="project" value="UniProtKB-UniRule"/>
</dbReference>
<dbReference type="GO" id="GO:0051604">
    <property type="term" value="P:protein maturation"/>
    <property type="evidence" value="ECO:0007669"/>
    <property type="project" value="UniProtKB-UniRule"/>
</dbReference>
<dbReference type="InterPro" id="IPR029240">
    <property type="entry name" value="MMS19_N"/>
</dbReference>
<keyword evidence="10" id="KW-1185">Reference proteome</keyword>
<evidence type="ECO:0000259" key="8">
    <source>
        <dbReference type="Pfam" id="PF14500"/>
    </source>
</evidence>
<accession>A0A1V8T4E5</accession>
<sequence>MSDIQQYLYEVDKHKAAAKDVAQNSARKLESKELKLINLITDLEPYINAKDDAGRRSNSIAYLADVLDAVSPRVLSGQERRLLVDFILNRLESDTEGTGSSARALLALERLGKWDSTLAQRVLQTFADHANPLKQFKLQSERYAILQLIDLLMAKYRTALQSLHDSDQNLLPSFIALFEGEKDPRNLMIVFSVLQVPLAEWDVHAYARDLFDAVFNYFPITFKPPPDDPYGITAQDLKDRLKGCIAASGECAPYAFPALLDKLDSTAMNTKRDVLHTIQACVVSYEPKTVNLYSVTLWDALKFEILAAQEEDLVNEALKALALIATAFSTGMDGPLTAYLRPIVKECNEHLEDAPTTQSRAAGRILHAVSSAAPVVADRIVKGILPTLFTLFKSSESIAKRRGLIEVLNEILKAYIDMHASGDALIVEELKSHSSDALEVMLRAAVSAPKAEVSFRLASLNGLVQLTAIPKLLSDEEVERTVDAVTDMVLNEHTTGHGDIRGEAIAALTEMAHTVPQTVRSKAIPAMMVDLPDSPSDDTSYRATLEALARLSTETEIFDTIVVRLKSRLNAARHHQASMSYQHALLLALLYAFTYGSPLQEDGAVRSSYFGDYAEPPLALIKEAAPESRDSAETEIVGRITNILLRSQTPHYQSTVYRTSLQWLIDEQRTKCASVQSLAPLSLHYFAALRPEVVEPTDVHNLLKTLGNLLLDGTNTDASTSVLLRHITLLINKFLPAKSMQASLQDAELDVTRLLTSSPTQQQIHISLAITKALILLGKTSALTSTYLHLLLDLLPTASAPTARAFATLLAPDALLSKANHCAISPLHKQRTFALLTQPLLASLKIAEPSKKQPYLLALAGILQHIPYTVLQPSLPELVPPLLQVLDLPTSQSTAQDVKPPILAILEAALLHDPDTLSEHASSLISRLLTCASPPPKPKPVSAASQPTVTPSTTTAPPPVNSAAVRAKALQCLTLLPTHLKREVVLPFRRQIIRKLVPSLDDSKRSVRTEAVKCRGAWMGMEEEAAE</sequence>
<evidence type="ECO:0000256" key="1">
    <source>
        <dbReference type="ARBA" id="ARBA00004123"/>
    </source>
</evidence>
<dbReference type="OrthoDB" id="342900at2759"/>
<feature type="domain" description="MMS19 C-terminal" evidence="7">
    <location>
        <begin position="544"/>
        <end position="977"/>
    </location>
</feature>
<keyword evidence="5" id="KW-0227">DNA damage</keyword>
<dbReference type="PANTHER" id="PTHR12891">
    <property type="entry name" value="DNA REPAIR/TRANSCRIPTION PROTEIN MET18/MMS19"/>
    <property type="match status" value="1"/>
</dbReference>
<dbReference type="AlphaFoldDB" id="A0A1V8T4E5"/>
<evidence type="ECO:0000256" key="5">
    <source>
        <dbReference type="RuleBase" id="RU367072"/>
    </source>
</evidence>
<keyword evidence="5" id="KW-0234">DNA repair</keyword>
<dbReference type="Gene3D" id="1.25.10.10">
    <property type="entry name" value="Leucine-rich Repeat Variant"/>
    <property type="match status" value="2"/>
</dbReference>
<dbReference type="InterPro" id="IPR011989">
    <property type="entry name" value="ARM-like"/>
</dbReference>
<name>A0A1V8T4E5_9PEZI</name>
<dbReference type="InParanoid" id="A0A1V8T4E5"/>
<protein>
    <recommendedName>
        <fullName evidence="5">MMS19 nucleotide excision repair protein</fullName>
    </recommendedName>
</protein>
<keyword evidence="3" id="KW-0677">Repeat</keyword>
<comment type="subcellular location">
    <subcellularLocation>
        <location evidence="1 5">Nucleus</location>
    </subcellularLocation>
</comment>
<dbReference type="STRING" id="1507870.A0A1V8T4E5"/>
<feature type="compositionally biased region" description="Low complexity" evidence="6">
    <location>
        <begin position="940"/>
        <end position="959"/>
    </location>
</feature>
<dbReference type="PANTHER" id="PTHR12891:SF0">
    <property type="entry name" value="MMS19 NUCLEOTIDE EXCISION REPAIR PROTEIN HOMOLOG"/>
    <property type="match status" value="1"/>
</dbReference>
<keyword evidence="4 5" id="KW-0539">Nucleus</keyword>
<organism evidence="9 10">
    <name type="scientific">Cryoendolithus antarcticus</name>
    <dbReference type="NCBI Taxonomy" id="1507870"/>
    <lineage>
        <taxon>Eukaryota</taxon>
        <taxon>Fungi</taxon>
        <taxon>Dikarya</taxon>
        <taxon>Ascomycota</taxon>
        <taxon>Pezizomycotina</taxon>
        <taxon>Dothideomycetes</taxon>
        <taxon>Dothideomycetidae</taxon>
        <taxon>Cladosporiales</taxon>
        <taxon>Cladosporiaceae</taxon>
        <taxon>Cryoendolithus</taxon>
    </lineage>
</organism>
<evidence type="ECO:0000256" key="6">
    <source>
        <dbReference type="SAM" id="MobiDB-lite"/>
    </source>
</evidence>
<comment type="function">
    <text evidence="5">Key component of the cytosolic iron-sulfur protein assembly (CIA) complex, a multiprotein complex that mediates the incorporation of iron-sulfur cluster into apoproteins specifically involved in DNA metabolism and genomic integrity. In the CIA complex, MMS19 acts as an adapter between early-acting CIA components and a subset of cellular target iron-sulfur proteins.</text>
</comment>
<dbReference type="Pfam" id="PF14500">
    <property type="entry name" value="MMS19_N"/>
    <property type="match status" value="1"/>
</dbReference>
<feature type="region of interest" description="Disordered" evidence="6">
    <location>
        <begin position="936"/>
        <end position="959"/>
    </location>
</feature>
<dbReference type="EMBL" id="NAJO01000017">
    <property type="protein sequence ID" value="OQO06283.1"/>
    <property type="molecule type" value="Genomic_DNA"/>
</dbReference>
<dbReference type="GO" id="GO:0005634">
    <property type="term" value="C:nucleus"/>
    <property type="evidence" value="ECO:0007669"/>
    <property type="project" value="UniProtKB-SubCell"/>
</dbReference>
<dbReference type="SUPFAM" id="SSF48371">
    <property type="entry name" value="ARM repeat"/>
    <property type="match status" value="2"/>
</dbReference>
<feature type="domain" description="MMS19 N-terminal" evidence="8">
    <location>
        <begin position="40"/>
        <end position="306"/>
    </location>
</feature>
<evidence type="ECO:0000256" key="4">
    <source>
        <dbReference type="ARBA" id="ARBA00023242"/>
    </source>
</evidence>
<dbReference type="InterPro" id="IPR039920">
    <property type="entry name" value="MMS19"/>
</dbReference>
<comment type="similarity">
    <text evidence="2 5">Belongs to the MET18/MMS19 family.</text>
</comment>
<dbReference type="Proteomes" id="UP000192596">
    <property type="component" value="Unassembled WGS sequence"/>
</dbReference>
<dbReference type="InterPro" id="IPR024687">
    <property type="entry name" value="MMS19_C"/>
</dbReference>
<dbReference type="InterPro" id="IPR016024">
    <property type="entry name" value="ARM-type_fold"/>
</dbReference>
<reference evidence="10" key="1">
    <citation type="submission" date="2017-03" db="EMBL/GenBank/DDBJ databases">
        <title>Genomes of endolithic fungi from Antarctica.</title>
        <authorList>
            <person name="Coleine C."/>
            <person name="Masonjones S."/>
            <person name="Stajich J.E."/>
        </authorList>
    </citation>
    <scope>NUCLEOTIDE SEQUENCE [LARGE SCALE GENOMIC DNA]</scope>
    <source>
        <strain evidence="10">CCFEE 5527</strain>
    </source>
</reference>
<dbReference type="GO" id="GO:0006281">
    <property type="term" value="P:DNA repair"/>
    <property type="evidence" value="ECO:0007669"/>
    <property type="project" value="UniProtKB-UniRule"/>
</dbReference>
<evidence type="ECO:0000313" key="10">
    <source>
        <dbReference type="Proteomes" id="UP000192596"/>
    </source>
</evidence>
<evidence type="ECO:0000259" key="7">
    <source>
        <dbReference type="Pfam" id="PF12460"/>
    </source>
</evidence>
<dbReference type="GO" id="GO:0016226">
    <property type="term" value="P:iron-sulfur cluster assembly"/>
    <property type="evidence" value="ECO:0007669"/>
    <property type="project" value="UniProtKB-UniRule"/>
</dbReference>
<evidence type="ECO:0000256" key="3">
    <source>
        <dbReference type="ARBA" id="ARBA00022737"/>
    </source>
</evidence>
<dbReference type="FunCoup" id="A0A1V8T4E5">
    <property type="interactions" value="1760"/>
</dbReference>
<dbReference type="Pfam" id="PF12460">
    <property type="entry name" value="MMS19_C"/>
    <property type="match status" value="1"/>
</dbReference>
<comment type="caution">
    <text evidence="9">The sequence shown here is derived from an EMBL/GenBank/DDBJ whole genome shotgun (WGS) entry which is preliminary data.</text>
</comment>
<evidence type="ECO:0000313" key="9">
    <source>
        <dbReference type="EMBL" id="OQO06283.1"/>
    </source>
</evidence>
<gene>
    <name evidence="9" type="ORF">B0A48_08871</name>
</gene>
<proteinExistence type="inferred from homology"/>